<name>A0A6P1XZN1_9SPIR</name>
<dbReference type="KEGG" id="trz:GWP43_02785"/>
<evidence type="ECO:0000313" key="13">
    <source>
        <dbReference type="Proteomes" id="UP000464374"/>
    </source>
</evidence>
<evidence type="ECO:0000256" key="4">
    <source>
        <dbReference type="ARBA" id="ARBA00022670"/>
    </source>
</evidence>
<dbReference type="EMBL" id="CP048020">
    <property type="protein sequence ID" value="QHX42549.1"/>
    <property type="molecule type" value="Genomic_DNA"/>
</dbReference>
<dbReference type="Gene3D" id="2.30.250.10">
    <property type="entry name" value="Aminopeptidase i, Domain 2"/>
    <property type="match status" value="1"/>
</dbReference>
<proteinExistence type="inferred from homology"/>
<dbReference type="Pfam" id="PF02127">
    <property type="entry name" value="Peptidase_M18"/>
    <property type="match status" value="1"/>
</dbReference>
<dbReference type="InterPro" id="IPR023358">
    <property type="entry name" value="Peptidase_M18_dom2"/>
</dbReference>
<dbReference type="CDD" id="cd05659">
    <property type="entry name" value="M18_API"/>
    <property type="match status" value="1"/>
</dbReference>
<evidence type="ECO:0000256" key="7">
    <source>
        <dbReference type="ARBA" id="ARBA00022833"/>
    </source>
</evidence>
<evidence type="ECO:0000256" key="6">
    <source>
        <dbReference type="ARBA" id="ARBA00022801"/>
    </source>
</evidence>
<keyword evidence="7 9" id="KW-0862">Zinc</keyword>
<protein>
    <recommendedName>
        <fullName evidence="10">M18 family aminopeptidase</fullName>
        <ecNumber evidence="10">3.4.11.-</ecNumber>
    </recommendedName>
</protein>
<evidence type="ECO:0000256" key="8">
    <source>
        <dbReference type="ARBA" id="ARBA00023049"/>
    </source>
</evidence>
<dbReference type="GO" id="GO:0008270">
    <property type="term" value="F:zinc ion binding"/>
    <property type="evidence" value="ECO:0007669"/>
    <property type="project" value="InterPro"/>
</dbReference>
<evidence type="ECO:0000256" key="1">
    <source>
        <dbReference type="ARBA" id="ARBA00001947"/>
    </source>
</evidence>
<dbReference type="RefSeq" id="WP_162662531.1">
    <property type="nucleotide sequence ID" value="NZ_CP048020.1"/>
</dbReference>
<keyword evidence="6 9" id="KW-0378">Hydrolase</keyword>
<feature type="region of interest" description="Disordered" evidence="11">
    <location>
        <begin position="201"/>
        <end position="227"/>
    </location>
</feature>
<evidence type="ECO:0000256" key="10">
    <source>
        <dbReference type="RuleBase" id="RU004387"/>
    </source>
</evidence>
<dbReference type="PANTHER" id="PTHR28570">
    <property type="entry name" value="ASPARTYL AMINOPEPTIDASE"/>
    <property type="match status" value="1"/>
</dbReference>
<reference evidence="12 13" key="1">
    <citation type="submission" date="2020-01" db="EMBL/GenBank/DDBJ databases">
        <title>Complete genome sequence of a human oral phylogroup 1 Treponema sp. strain ATCC 700766, originally isolated from periodontitis dental plaque.</title>
        <authorList>
            <person name="Chan Y."/>
            <person name="Huo Y.-B."/>
            <person name="Yu X.-L."/>
            <person name="Zeng H."/>
            <person name="Leung W.-K."/>
            <person name="Watt R.M."/>
        </authorList>
    </citation>
    <scope>NUCLEOTIDE SEQUENCE [LARGE SCALE GENOMIC DNA]</scope>
    <source>
        <strain evidence="12 13">OMZ 804</strain>
    </source>
</reference>
<evidence type="ECO:0000256" key="2">
    <source>
        <dbReference type="ARBA" id="ARBA00008290"/>
    </source>
</evidence>
<accession>A0A6P1XZN1</accession>
<dbReference type="GO" id="GO:0005737">
    <property type="term" value="C:cytoplasm"/>
    <property type="evidence" value="ECO:0007669"/>
    <property type="project" value="UniProtKB-ARBA"/>
</dbReference>
<comment type="cofactor">
    <cofactor evidence="1 10">
        <name>Zn(2+)</name>
        <dbReference type="ChEBI" id="CHEBI:29105"/>
    </cofactor>
</comment>
<dbReference type="PANTHER" id="PTHR28570:SF2">
    <property type="entry name" value="M18 FAMILY AMINOPEPTIDASE 1-RELATED"/>
    <property type="match status" value="1"/>
</dbReference>
<evidence type="ECO:0000256" key="11">
    <source>
        <dbReference type="SAM" id="MobiDB-lite"/>
    </source>
</evidence>
<keyword evidence="5 9" id="KW-0479">Metal-binding</keyword>
<dbReference type="EC" id="3.4.11.-" evidence="10"/>
<dbReference type="Gene3D" id="3.40.630.10">
    <property type="entry name" value="Zn peptidases"/>
    <property type="match status" value="1"/>
</dbReference>
<dbReference type="GO" id="GO:0004177">
    <property type="term" value="F:aminopeptidase activity"/>
    <property type="evidence" value="ECO:0007669"/>
    <property type="project" value="UniProtKB-KW"/>
</dbReference>
<dbReference type="AlphaFoldDB" id="A0A6P1XZN1"/>
<sequence length="480" mass="52380">MELTYKAKTAWEKLTDSELAEMQTLSQHYISFLNTGKTERECAAQIIRQAKEAGFKPLEEVIKSGKAPAGTKVYLNNKDKSVVMMVLGEDIMQGMNIVGAHIDSPRLDVKQMPLYEDSNLVFLKTHYYGGIKKYQWTAIPLAIHGVIFTKEGKKVEICIGEDENDPVLFISDLLIHLSKKQLQETLAEGITAEQLNVLVGNMKPATPDDDGKKKKDESKEDKKGDKVSPVKENILKILNQKYGITEEDFRVAELEIVPAGKARNVGLDNSMIAGHGHDDRVCAYTTLKAMLEVSGTPAKTAVALFADKEEIGSVGNTGMTALYFENMVAEIAALQKAPCDLGVRRAFANSCMLSADVSAGYDPAFTSVFEKLNSAFIGNGICINKYTGSGGKGGSNDANAEYLQKIRHLFDTNNVVWQTAELGMTDAGGGGTIAYILAKYGTEVVDCGVPVLSMHAPIELISKVDLLMAYRAYKAFLKAH</sequence>
<keyword evidence="8 9" id="KW-0482">Metalloprotease</keyword>
<keyword evidence="4 9" id="KW-0645">Protease</keyword>
<dbReference type="SUPFAM" id="SSF53187">
    <property type="entry name" value="Zn-dependent exopeptidases"/>
    <property type="match status" value="1"/>
</dbReference>
<organism evidence="12 13">
    <name type="scientific">Treponema vincentii</name>
    <dbReference type="NCBI Taxonomy" id="69710"/>
    <lineage>
        <taxon>Bacteria</taxon>
        <taxon>Pseudomonadati</taxon>
        <taxon>Spirochaetota</taxon>
        <taxon>Spirochaetia</taxon>
        <taxon>Spirochaetales</taxon>
        <taxon>Treponemataceae</taxon>
        <taxon>Treponema</taxon>
    </lineage>
</organism>
<evidence type="ECO:0000256" key="5">
    <source>
        <dbReference type="ARBA" id="ARBA00022723"/>
    </source>
</evidence>
<gene>
    <name evidence="12" type="ORF">GWP43_02785</name>
</gene>
<dbReference type="SUPFAM" id="SSF101821">
    <property type="entry name" value="Aminopeptidase/glucanase lid domain"/>
    <property type="match status" value="1"/>
</dbReference>
<dbReference type="InterPro" id="IPR001948">
    <property type="entry name" value="Peptidase_M18"/>
</dbReference>
<dbReference type="PRINTS" id="PR00932">
    <property type="entry name" value="AMINO1PTASE"/>
</dbReference>
<evidence type="ECO:0000313" key="12">
    <source>
        <dbReference type="EMBL" id="QHX42549.1"/>
    </source>
</evidence>
<evidence type="ECO:0000256" key="3">
    <source>
        <dbReference type="ARBA" id="ARBA00022438"/>
    </source>
</evidence>
<dbReference type="NCBIfam" id="NF002600">
    <property type="entry name" value="PRK02256.1"/>
    <property type="match status" value="1"/>
</dbReference>
<feature type="compositionally biased region" description="Basic and acidic residues" evidence="11">
    <location>
        <begin position="209"/>
        <end position="227"/>
    </location>
</feature>
<dbReference type="GO" id="GO:0006508">
    <property type="term" value="P:proteolysis"/>
    <property type="evidence" value="ECO:0007669"/>
    <property type="project" value="UniProtKB-KW"/>
</dbReference>
<dbReference type="GO" id="GO:0008237">
    <property type="term" value="F:metallopeptidase activity"/>
    <property type="evidence" value="ECO:0007669"/>
    <property type="project" value="UniProtKB-KW"/>
</dbReference>
<comment type="similarity">
    <text evidence="2 9">Belongs to the peptidase M18 family.</text>
</comment>
<evidence type="ECO:0000256" key="9">
    <source>
        <dbReference type="RuleBase" id="RU004386"/>
    </source>
</evidence>
<keyword evidence="3 9" id="KW-0031">Aminopeptidase</keyword>
<dbReference type="Proteomes" id="UP000464374">
    <property type="component" value="Chromosome"/>
</dbReference>